<sequence length="82" mass="8851">MLFSCGSRRQHHFNNYPRKACVSTLTGVTVLGRPALFSLAANGTLLTVSRLGDFHPRLVESSQPVTPAVVPRHAMPPLPDAS</sequence>
<reference evidence="1 2" key="1">
    <citation type="submission" date="2020-02" db="EMBL/GenBank/DDBJ databases">
        <title>Draft genome sequence of Haematococcus lacustris strain NIES-144.</title>
        <authorList>
            <person name="Morimoto D."/>
            <person name="Nakagawa S."/>
            <person name="Yoshida T."/>
            <person name="Sawayama S."/>
        </authorList>
    </citation>
    <scope>NUCLEOTIDE SEQUENCE [LARGE SCALE GENOMIC DNA]</scope>
    <source>
        <strain evidence="1 2">NIES-144</strain>
    </source>
</reference>
<keyword evidence="2" id="KW-1185">Reference proteome</keyword>
<proteinExistence type="predicted"/>
<comment type="caution">
    <text evidence="1">The sequence shown here is derived from an EMBL/GenBank/DDBJ whole genome shotgun (WGS) entry which is preliminary data.</text>
</comment>
<gene>
    <name evidence="1" type="ORF">HaLaN_02523</name>
</gene>
<evidence type="ECO:0000313" key="1">
    <source>
        <dbReference type="EMBL" id="GFH07689.1"/>
    </source>
</evidence>
<evidence type="ECO:0000313" key="2">
    <source>
        <dbReference type="Proteomes" id="UP000485058"/>
    </source>
</evidence>
<accession>A0A699YNJ5</accession>
<protein>
    <submittedName>
        <fullName evidence="1">Uncharacterized protein</fullName>
    </submittedName>
</protein>
<dbReference type="Proteomes" id="UP000485058">
    <property type="component" value="Unassembled WGS sequence"/>
</dbReference>
<organism evidence="1 2">
    <name type="scientific">Haematococcus lacustris</name>
    <name type="common">Green alga</name>
    <name type="synonym">Haematococcus pluvialis</name>
    <dbReference type="NCBI Taxonomy" id="44745"/>
    <lineage>
        <taxon>Eukaryota</taxon>
        <taxon>Viridiplantae</taxon>
        <taxon>Chlorophyta</taxon>
        <taxon>core chlorophytes</taxon>
        <taxon>Chlorophyceae</taxon>
        <taxon>CS clade</taxon>
        <taxon>Chlamydomonadales</taxon>
        <taxon>Haematococcaceae</taxon>
        <taxon>Haematococcus</taxon>
    </lineage>
</organism>
<dbReference type="AlphaFoldDB" id="A0A699YNJ5"/>
<name>A0A699YNJ5_HAELA</name>
<feature type="non-terminal residue" evidence="1">
    <location>
        <position position="1"/>
    </location>
</feature>
<dbReference type="EMBL" id="BLLF01000109">
    <property type="protein sequence ID" value="GFH07689.1"/>
    <property type="molecule type" value="Genomic_DNA"/>
</dbReference>
<feature type="non-terminal residue" evidence="1">
    <location>
        <position position="82"/>
    </location>
</feature>